<dbReference type="RefSeq" id="WP_181928127.1">
    <property type="nucleotide sequence ID" value="NZ_CP054698.1"/>
</dbReference>
<sequence>MPYSLDLAEKPHHKALFTLLRITSTQTNQTDTILLIAQALEALFVDGKEGIGNTLKQRLELVLGTPQTHKNWFSKFYNRRSQIAHGSMPILRPGDLYDMDDPSIENYIEEFYGSIDEAVAVILAVLQDLICNNAREYCFLQNVVRPNRHNQ</sequence>
<dbReference type="AlphaFoldDB" id="A0A7D7QHG5"/>
<evidence type="ECO:0000313" key="2">
    <source>
        <dbReference type="Proteomes" id="UP000514713"/>
    </source>
</evidence>
<protein>
    <submittedName>
        <fullName evidence="1">Uncharacterized protein</fullName>
    </submittedName>
</protein>
<proteinExistence type="predicted"/>
<organism evidence="1 2">
    <name type="scientific">Nostoc edaphicum CCNP1411</name>
    <dbReference type="NCBI Taxonomy" id="1472755"/>
    <lineage>
        <taxon>Bacteria</taxon>
        <taxon>Bacillati</taxon>
        <taxon>Cyanobacteriota</taxon>
        <taxon>Cyanophyceae</taxon>
        <taxon>Nostocales</taxon>
        <taxon>Nostocaceae</taxon>
        <taxon>Nostoc</taxon>
    </lineage>
</organism>
<dbReference type="Proteomes" id="UP000514713">
    <property type="component" value="Chromosome"/>
</dbReference>
<dbReference type="KEGG" id="ned:HUN01_22940"/>
<accession>A0A7D7QHG5</accession>
<keyword evidence="2" id="KW-1185">Reference proteome</keyword>
<dbReference type="EMBL" id="CP054698">
    <property type="protein sequence ID" value="QMS90302.1"/>
    <property type="molecule type" value="Genomic_DNA"/>
</dbReference>
<evidence type="ECO:0000313" key="1">
    <source>
        <dbReference type="EMBL" id="QMS90302.1"/>
    </source>
</evidence>
<reference evidence="2" key="1">
    <citation type="submission" date="2020-06" db="EMBL/GenBank/DDBJ databases">
        <title>Nostoc edaphicum CCNP1411 genome.</title>
        <authorList>
            <person name="Fidor A."/>
            <person name="Grabski M."/>
            <person name="Gawor J."/>
            <person name="Gromadka R."/>
            <person name="Wegrzyn G."/>
            <person name="Mazur-Marzec H."/>
        </authorList>
    </citation>
    <scope>NUCLEOTIDE SEQUENCE [LARGE SCALE GENOMIC DNA]</scope>
    <source>
        <strain evidence="2">CCNP1411</strain>
    </source>
</reference>
<name>A0A7D7QHG5_9NOSO</name>
<gene>
    <name evidence="1" type="ORF">HUN01_22940</name>
</gene>